<keyword evidence="13" id="KW-1185">Reference proteome</keyword>
<feature type="transmembrane region" description="Helical" evidence="10">
    <location>
        <begin position="21"/>
        <end position="41"/>
    </location>
</feature>
<dbReference type="GO" id="GO:0005319">
    <property type="term" value="F:lipid transporter activity"/>
    <property type="evidence" value="ECO:0007669"/>
    <property type="project" value="TreeGrafter"/>
</dbReference>
<feature type="transmembrane region" description="Helical" evidence="10">
    <location>
        <begin position="3602"/>
        <end position="3622"/>
    </location>
</feature>
<dbReference type="CDD" id="cd03263">
    <property type="entry name" value="ABC_subfamily_A"/>
    <property type="match status" value="1"/>
</dbReference>
<comment type="similarity">
    <text evidence="2">Belongs to the ABC transporter superfamily. ABCA family.</text>
</comment>
<evidence type="ECO:0000313" key="13">
    <source>
        <dbReference type="Proteomes" id="UP000838878"/>
    </source>
</evidence>
<evidence type="ECO:0000256" key="3">
    <source>
        <dbReference type="ARBA" id="ARBA00022448"/>
    </source>
</evidence>
<organism evidence="12 13">
    <name type="scientific">Brenthis ino</name>
    <name type="common">lesser marbled fritillary</name>
    <dbReference type="NCBI Taxonomy" id="405034"/>
    <lineage>
        <taxon>Eukaryota</taxon>
        <taxon>Metazoa</taxon>
        <taxon>Ecdysozoa</taxon>
        <taxon>Arthropoda</taxon>
        <taxon>Hexapoda</taxon>
        <taxon>Insecta</taxon>
        <taxon>Pterygota</taxon>
        <taxon>Neoptera</taxon>
        <taxon>Endopterygota</taxon>
        <taxon>Lepidoptera</taxon>
        <taxon>Glossata</taxon>
        <taxon>Ditrysia</taxon>
        <taxon>Papilionoidea</taxon>
        <taxon>Nymphalidae</taxon>
        <taxon>Heliconiinae</taxon>
        <taxon>Argynnini</taxon>
        <taxon>Brenthis</taxon>
    </lineage>
</organism>
<dbReference type="OrthoDB" id="8061355at2759"/>
<dbReference type="GO" id="GO:0140359">
    <property type="term" value="F:ABC-type transporter activity"/>
    <property type="evidence" value="ECO:0007669"/>
    <property type="project" value="InterPro"/>
</dbReference>
<accession>A0A8J9Y8R2</accession>
<evidence type="ECO:0000256" key="9">
    <source>
        <dbReference type="SAM" id="MobiDB-lite"/>
    </source>
</evidence>
<dbReference type="SUPFAM" id="SSF52540">
    <property type="entry name" value="P-loop containing nucleoside triphosphate hydrolases"/>
    <property type="match status" value="2"/>
</dbReference>
<name>A0A8J9Y8R2_9NEOP</name>
<dbReference type="InterPro" id="IPR003439">
    <property type="entry name" value="ABC_transporter-like_ATP-bd"/>
</dbReference>
<feature type="transmembrane region" description="Helical" evidence="10">
    <location>
        <begin position="2682"/>
        <end position="2704"/>
    </location>
</feature>
<feature type="transmembrane region" description="Helical" evidence="10">
    <location>
        <begin position="3516"/>
        <end position="3539"/>
    </location>
</feature>
<keyword evidence="8 10" id="KW-0472">Membrane</keyword>
<dbReference type="FunFam" id="3.40.50.300:FF:000335">
    <property type="entry name" value="ATP binding cassette subfamily A member 5"/>
    <property type="match status" value="1"/>
</dbReference>
<keyword evidence="7 10" id="KW-1133">Transmembrane helix</keyword>
<evidence type="ECO:0000313" key="12">
    <source>
        <dbReference type="EMBL" id="CAH0718886.1"/>
    </source>
</evidence>
<feature type="non-terminal residue" evidence="12">
    <location>
        <position position="3877"/>
    </location>
</feature>
<dbReference type="GO" id="GO:0016020">
    <property type="term" value="C:membrane"/>
    <property type="evidence" value="ECO:0007669"/>
    <property type="project" value="UniProtKB-SubCell"/>
</dbReference>
<dbReference type="PANTHER" id="PTHR19229">
    <property type="entry name" value="ATP-BINDING CASSETTE TRANSPORTER SUBFAMILY A ABCA"/>
    <property type="match status" value="1"/>
</dbReference>
<reference evidence="12" key="1">
    <citation type="submission" date="2021-12" db="EMBL/GenBank/DDBJ databases">
        <authorList>
            <person name="Martin H S."/>
        </authorList>
    </citation>
    <scope>NUCLEOTIDE SEQUENCE</scope>
</reference>
<feature type="transmembrane region" description="Helical" evidence="10">
    <location>
        <begin position="3200"/>
        <end position="3219"/>
    </location>
</feature>
<dbReference type="InterPro" id="IPR003593">
    <property type="entry name" value="AAA+_ATPase"/>
</dbReference>
<dbReference type="GO" id="GO:0016887">
    <property type="term" value="F:ATP hydrolysis activity"/>
    <property type="evidence" value="ECO:0007669"/>
    <property type="project" value="InterPro"/>
</dbReference>
<dbReference type="Proteomes" id="UP000838878">
    <property type="component" value="Chromosome 13"/>
</dbReference>
<dbReference type="InterPro" id="IPR027417">
    <property type="entry name" value="P-loop_NTPase"/>
</dbReference>
<feature type="transmembrane region" description="Helical" evidence="10">
    <location>
        <begin position="2619"/>
        <end position="2643"/>
    </location>
</feature>
<proteinExistence type="inferred from homology"/>
<evidence type="ECO:0000256" key="8">
    <source>
        <dbReference type="ARBA" id="ARBA00023136"/>
    </source>
</evidence>
<keyword evidence="6" id="KW-0067">ATP-binding</keyword>
<evidence type="ECO:0000259" key="11">
    <source>
        <dbReference type="SMART" id="SM00382"/>
    </source>
</evidence>
<evidence type="ECO:0000256" key="1">
    <source>
        <dbReference type="ARBA" id="ARBA00004141"/>
    </source>
</evidence>
<feature type="compositionally biased region" description="Low complexity" evidence="9">
    <location>
        <begin position="3147"/>
        <end position="3161"/>
    </location>
</feature>
<evidence type="ECO:0000256" key="4">
    <source>
        <dbReference type="ARBA" id="ARBA00022692"/>
    </source>
</evidence>
<evidence type="ECO:0000256" key="10">
    <source>
        <dbReference type="SAM" id="Phobius"/>
    </source>
</evidence>
<dbReference type="Gene3D" id="3.40.50.300">
    <property type="entry name" value="P-loop containing nucleotide triphosphate hydrolases"/>
    <property type="match status" value="2"/>
</dbReference>
<feature type="transmembrane region" description="Helical" evidence="10">
    <location>
        <begin position="2655"/>
        <end position="2676"/>
    </location>
</feature>
<feature type="transmembrane region" description="Helical" evidence="10">
    <location>
        <begin position="2579"/>
        <end position="2599"/>
    </location>
</feature>
<feature type="transmembrane region" description="Helical" evidence="10">
    <location>
        <begin position="3484"/>
        <end position="3504"/>
    </location>
</feature>
<protein>
    <recommendedName>
        <fullName evidence="11">AAA+ ATPase domain-containing protein</fullName>
    </recommendedName>
</protein>
<gene>
    <name evidence="12" type="ORF">BINO364_LOCUS5294</name>
</gene>
<keyword evidence="4 10" id="KW-0812">Transmembrane</keyword>
<evidence type="ECO:0000256" key="2">
    <source>
        <dbReference type="ARBA" id="ARBA00008869"/>
    </source>
</evidence>
<feature type="domain" description="AAA+ ATPase" evidence="11">
    <location>
        <begin position="2834"/>
        <end position="3015"/>
    </location>
</feature>
<feature type="transmembrane region" description="Helical" evidence="10">
    <location>
        <begin position="3449"/>
        <end position="3472"/>
    </location>
</feature>
<dbReference type="PANTHER" id="PTHR19229:SF263">
    <property type="entry name" value="CHROMOSOME UNDETERMINED SCAFFOLD_17, WHOLE GENOME SHOTGUN SEQUENCE"/>
    <property type="match status" value="1"/>
</dbReference>
<feature type="region of interest" description="Disordered" evidence="9">
    <location>
        <begin position="3140"/>
        <end position="3161"/>
    </location>
</feature>
<dbReference type="EMBL" id="OV170233">
    <property type="protein sequence ID" value="CAH0718886.1"/>
    <property type="molecule type" value="Genomic_DNA"/>
</dbReference>
<feature type="transmembrane region" description="Helical" evidence="10">
    <location>
        <begin position="2758"/>
        <end position="2785"/>
    </location>
</feature>
<dbReference type="Pfam" id="PF12698">
    <property type="entry name" value="ABC2_membrane_3"/>
    <property type="match status" value="2"/>
</dbReference>
<feature type="transmembrane region" description="Helical" evidence="10">
    <location>
        <begin position="3406"/>
        <end position="3428"/>
    </location>
</feature>
<evidence type="ECO:0000256" key="5">
    <source>
        <dbReference type="ARBA" id="ARBA00022741"/>
    </source>
</evidence>
<dbReference type="InterPro" id="IPR013525">
    <property type="entry name" value="ABC2_TM"/>
</dbReference>
<keyword evidence="5" id="KW-0547">Nucleotide-binding</keyword>
<sequence>MAGARQLRLLLWKDYLIRKRKPITLAGIAWATLVMLTLYVVRINIDNKDYPTCQFAARALPSAGMLTFLQSFVCNVNNECSLMDEFEEIPAYEKSRFTQLQRQLSPLLSNASVVSAASAAPHALRLLATLADVADHPTFARITKNGLRVSDIFRNPKRVKRLLAKELGISQEVSNSILSAEVGFEGIMQGNFDKCSVESLKKTIKVENVEHLTIFVNKLCKLENNNVQNLVKDLFLQIDLGSYVTMAGEMYSKLSGDVRITKIGNMLEAALKMMSLESFLPPELAALARGRRPEFSYVNLTMITKVMDLLQPTFGETDSYKSLREIVDTVVMGLPYLNKIIPKETDDSEEETTDVAVTNGSLETNTVVRKVSQLFSNIGDVVSELGTGDAFGDVFNILSRITNFIFKWLPNEYKNDVLFYSTLLGKLIQSADSVVNINMHLEQLAYNVSLRNPKGVKVLLSLKPHVIEQGLQALTDAERTQILTSKLGAPDEMFCDANRLKNFFLVSREEAIDLKASMCTDAWKNYINDLISSFGIYDVKNNINSMASLFILSTLGKDISDQLYSIDKDFQILKNFTKNVKMMELEEKPVIDWSPMFNTIEYNKLLELFRKKSYLGKHILITVHGSLAKEVVSQNPLLEYKISPTLKNILTMIIAMDEQLDVAPKHLQKKAKQLYPSIVLTILDTAMDEEKSYKALSTPCQDLFCHGVENASIYLNIPEIDDQDNFIATLCNITVAIDEGLKKDSIVGKAIRKIKNTVHTPVEEMDWTKLITYLNTLYEKLNEDYTYLFEYKTFGMDKQMQNKVALMMKEAKEFWLSAKNLNRIMHICVKLGLRFLDLLDRGMFDITGDEWLKLKHALLVATGPMHVADDVIQLIVGLARNDTGATDVPFKTAQAIHDILPNVPRLVVEIVDVIEKDSTDVNPIISLLNAEKPWPCAAGLADLLPLSAAAHTALSSLETLLCFDADMRGEWTKYLEERNASIFKTQTWNTTVYPENVFLKFSAAFDSSIKDFDAIKDILEIAFDEDNEGSFIFSIKHIVNVFNGTNGDIVLRNFFSKVDTVLNSINTTGLDSVPLHHLWKEYLNCTNECQIIGRVTWKYTLEYFSAFGGNVTGDLLIYFQERNEKNATFLQLLGFTRNTGLFMLYDKFPDFIAVLINSYTDLGFLNQLRRASYTYFWDCDEVVMALKPAPDSPIDAAAIQHVQPFVCPSLLHWISMPRGDNSLIDVFTKPQYLFFTLNVANLSSTYVNTYTNIKELVTLLNDVSNKNNTESSQGLDLDTMKAKLENSIDTLISFKIKDTDKSYQLFNKETRNHFTATIYLTRVVTIISKLVTELDTLKIYDTGDEVTKNLEEELSTIRKTFKRRPSEAIAFHFDLITDVLATNNKEHKMVDALKDVCERSKNKDNSKDILSEMDRVKIQICAKQYEILYSSVQHVLDEDFDSASNSLKNLVQTLESENERDSDVFMFFKKRQNMVDSLKTSLKYSYDLGIPIYVKYLQNNLKHYDIILSFLTGGDWWGQLRQLYSGPKATNFFDTIEKSFDIAEDVFTHLDRIHLVRLLRDINMNNTEDLCRPNITLSDYVPDSSGELSALHRQICDIDHTELFKEIPPLMFASQGYNNDLKMSRDIDYEVLYGDIAHTESALDLIREGPHSPTRPSWVTEEKVQMFRNVVLQLLSKESLIKISFGVVSNFVDAGTLLINNSDCTLCSQLTSWFKQLHLQLFKKQEYDALLCSLDEHSASSVHNALTNDFHWDMAVSEIISTRNYTKYELNKSLNELLEQIKLHLLEDVSAPSTKLFDCLAANVSGNAFGHASLFAKVAARTTRLLRIQLPYLQEVPGITNLPYLKQLQANIAHTLNARDNLSTYLVNSEEMIQDLVKIVNDKDLVNKIEGAMINLYLIKDLQSINDCISVQDHSWDEICKDHNCEDIMRIMSKHINMTLVGVNLPKVQTKEFWQFNFVSTILKHVEAIVEHIARLLGVLSRVDARGVRGARLAALLDTGLQLMMDDVLDSVLYSVLGLLEELKPIVRGTALEFDVTAVTDGLQIIRQFKNCLIDEDFKLNVSQIFSNPNRLEASLSSLGVNNTNFWSIAAPRIHAGYIAIKPLFTQKQGIYHISDFVCQTDNMSKVIIPGGGAAGVTVDDVYGAVMEQFCGITDEQAKAVVLILLENVDFDFVIEKLKSLLLTKLFVASNLTQSEGDTVLSEFNNMAAILPELQGSLSNVSESLSKEPLLLRLKKSTSFGDMLASSDFLKEAGTMLCGKPFYSDVGRFYTAIARTKDFSTEPDRKQLDALPTEFCRSLYKDIIAMDGGKVLWSFIKPLLLGKILYTPVNPIVQKIIEQANSTFTPTVKVVNLVHSFAESFSSVDKLTEHKSGLDALMNIMTSPQYAEIRKSLIGDVQAPNIDVDEVVAGLGDTQSLGALVRRASRLLRCVSLDRFRPARDERALALGAARLAAVNEFSAGLVFLNMSENESEIPLNMEYKIRMDINSVPTTKRLKTYLWTPGPESSFLENMRYFRGFVQIQDMINKAIIQLSPDTSRNIQKREASVTDDDWAVYTQQVPYPCYRKDLFQTSLYESQSLIVAFFFSLLFTVSSAVRFIVEDKESGNTMLMSVMGVRLRYHTLAWAAWTLLELGVTAGAVVGVLSAGGVLPRSDPSLLYVLLLIFSFSVIAFCYMMSTLCSSASSGAVASGIAYLITFMPIVLILSLETALNSPLKIFICLSMSSSLCYAFLFVTRLEAMGVGAGWAQLWDSPGGDGDMSIATAAAMMLVDACIYIAIGCVINYFYGIKSESNITVCPASGEKAGVSVVGVTKIYDEGSRTAKLALDNVSMELHKGQITTLLGHNGAGKTTLIKILTGMLKPTKGHVVVRTEDSEGEGGGARLGVCPQRDVLFEYMSAHEHIALYAQLKSGKSLAEVQDEVDSISRALGLGALGARAVARLSGGTRRRLCVALAFVARPALVSLDEPTAGVDPAARRDIWSLIMKLRENRTILMTTHLLDEAELLSDQIIIMHKGQIHTTGSPIEIKRSLGTGYKLTVMYPDKKLNHLEAADDEEVSIEEKTKNLLAVTRSVVKNANVMDVNDSEVEINLPFYDADGVSNNFLELTLALEQHRDALAYRSLSLDCSSLEQVFHAICQQQENGDSPEVSSIPESTSKSASTSSLPADVAPLVERDGPLKGSLRQQFAALMYARYLHYIRNKWLLFLVLALPSLFLVAAMGFSTIRPPADNEVPLLLHAGLYENSTQFIVSHPSTYADDVDSSFAQQILDDLRYNTQSRNLSSEDSVTCQCVESIQHCDIDEARAPRRPPLMVAPDVRALNRWLVDSEQFYREKRYIGYSAVARAPGARLVAWYNNKGHHALPAALGALHAAALRARRPAAALAVYSHPLKISKEDLNKDTVYQHIADAGISGMVLVAYALAGAGGALYAVAARRGARVRLALLAGAPPAALCAAALLWDLMIIFINMVITAIVLEVFHFPVFVARNNLPAICILIMLYGYACANLVHVAEKAFREASLASMLLFCGNAFAGLAGIAALIVLDVISDSDATDHARWVLHKILLLSPQFALGDGLLEIAKNTIQAEVLSQFAMDTYRDPLSENVVGYHYAALVLVGTLLLALNLAIEYDCFEFILSRCRRGPPEEAEGAEEEAPDVRAEERRVRATLRPLRPLRPLRLHTIGNINAGFVDTEDMMKKGSLSLSRAEKERERERERELEGAGADACAALRLRRAYGPHVALHALTLGVPPGQCTALLGENGAGKSTTFALLTGQLRPSAGHVLLRGRRAAPRDLCQGHISYCPQTDAVDPMMTVEETLIYFCMLRGIDNREETVRRTLQALGLRHFARVRCAALSGGNRRKLCAAAALMSRAPLVLLDEPTR</sequence>
<evidence type="ECO:0000256" key="7">
    <source>
        <dbReference type="ARBA" id="ARBA00022989"/>
    </source>
</evidence>
<evidence type="ECO:0000256" key="6">
    <source>
        <dbReference type="ARBA" id="ARBA00022840"/>
    </source>
</evidence>
<dbReference type="InterPro" id="IPR026082">
    <property type="entry name" value="ABCA"/>
</dbReference>
<dbReference type="SMART" id="SM00382">
    <property type="entry name" value="AAA"/>
    <property type="match status" value="1"/>
</dbReference>
<dbReference type="Pfam" id="PF00005">
    <property type="entry name" value="ABC_tran"/>
    <property type="match status" value="2"/>
</dbReference>
<keyword evidence="3" id="KW-0813">Transport</keyword>
<comment type="subcellular location">
    <subcellularLocation>
        <location evidence="1">Membrane</location>
        <topology evidence="1">Multi-pass membrane protein</topology>
    </subcellularLocation>
</comment>
<dbReference type="GO" id="GO:0005524">
    <property type="term" value="F:ATP binding"/>
    <property type="evidence" value="ECO:0007669"/>
    <property type="project" value="UniProtKB-KW"/>
</dbReference>